<evidence type="ECO:0000256" key="1">
    <source>
        <dbReference type="ARBA" id="ARBA00007626"/>
    </source>
</evidence>
<proteinExistence type="inferred from homology"/>
<feature type="repeat" description="PPR" evidence="3">
    <location>
        <begin position="9"/>
        <end position="43"/>
    </location>
</feature>
<comment type="similarity">
    <text evidence="1">Belongs to the PPR family. P subfamily.</text>
</comment>
<dbReference type="Pfam" id="PF13041">
    <property type="entry name" value="PPR_2"/>
    <property type="match status" value="1"/>
</dbReference>
<feature type="repeat" description="PPR" evidence="3">
    <location>
        <begin position="44"/>
        <end position="78"/>
    </location>
</feature>
<dbReference type="EMBL" id="GEDG01027571">
    <property type="protein sequence ID" value="JAP13756.1"/>
    <property type="molecule type" value="Transcribed_RNA"/>
</dbReference>
<dbReference type="PROSITE" id="PS51375">
    <property type="entry name" value="PPR"/>
    <property type="match status" value="2"/>
</dbReference>
<dbReference type="AlphaFoldDB" id="A0A0V0H046"/>
<dbReference type="PANTHER" id="PTHR47447">
    <property type="entry name" value="OS03G0856100 PROTEIN"/>
    <property type="match status" value="1"/>
</dbReference>
<evidence type="ECO:0000256" key="3">
    <source>
        <dbReference type="PROSITE-ProRule" id="PRU00708"/>
    </source>
</evidence>
<name>A0A0V0H046_SOLCH</name>
<evidence type="ECO:0000256" key="2">
    <source>
        <dbReference type="ARBA" id="ARBA00022737"/>
    </source>
</evidence>
<dbReference type="NCBIfam" id="TIGR00756">
    <property type="entry name" value="PPR"/>
    <property type="match status" value="2"/>
</dbReference>
<protein>
    <submittedName>
        <fullName evidence="4">Putative ovule protein</fullName>
    </submittedName>
</protein>
<dbReference type="InterPro" id="IPR011990">
    <property type="entry name" value="TPR-like_helical_dom_sf"/>
</dbReference>
<organism evidence="4">
    <name type="scientific">Solanum chacoense</name>
    <name type="common">Chaco potato</name>
    <dbReference type="NCBI Taxonomy" id="4108"/>
    <lineage>
        <taxon>Eukaryota</taxon>
        <taxon>Viridiplantae</taxon>
        <taxon>Streptophyta</taxon>
        <taxon>Embryophyta</taxon>
        <taxon>Tracheophyta</taxon>
        <taxon>Spermatophyta</taxon>
        <taxon>Magnoliopsida</taxon>
        <taxon>eudicotyledons</taxon>
        <taxon>Gunneridae</taxon>
        <taxon>Pentapetalae</taxon>
        <taxon>asterids</taxon>
        <taxon>lamiids</taxon>
        <taxon>Solanales</taxon>
        <taxon>Solanaceae</taxon>
        <taxon>Solanoideae</taxon>
        <taxon>Solaneae</taxon>
        <taxon>Solanum</taxon>
    </lineage>
</organism>
<sequence length="95" mass="10367">MKVQGMKPNVVTYNTLIAGFSQEDDPSMICKVVELMHDDGLELDVVSWTSIVSGLVQNFHNKEAFDTFKRMLDDGICPSSATISSILPACATVVD</sequence>
<evidence type="ECO:0000313" key="4">
    <source>
        <dbReference type="EMBL" id="JAP13756.1"/>
    </source>
</evidence>
<dbReference type="FunFam" id="1.25.40.10:FF:001383">
    <property type="entry name" value="Pentatricopeptide repeat-containing protein mitochondrial"/>
    <property type="match status" value="1"/>
</dbReference>
<reference evidence="4" key="1">
    <citation type="submission" date="2015-12" db="EMBL/GenBank/DDBJ databases">
        <title>Gene expression during late stages of embryo sac development: a critical building block for successful pollen-pistil interactions.</title>
        <authorList>
            <person name="Liu Y."/>
            <person name="Joly V."/>
            <person name="Sabar M."/>
            <person name="Matton D.P."/>
        </authorList>
    </citation>
    <scope>NUCLEOTIDE SEQUENCE</scope>
</reference>
<dbReference type="PANTHER" id="PTHR47447:SF17">
    <property type="entry name" value="OS12G0638900 PROTEIN"/>
    <property type="match status" value="1"/>
</dbReference>
<dbReference type="Gene3D" id="1.25.40.10">
    <property type="entry name" value="Tetratricopeptide repeat domain"/>
    <property type="match status" value="1"/>
</dbReference>
<accession>A0A0V0H046</accession>
<keyword evidence="2" id="KW-0677">Repeat</keyword>
<dbReference type="InterPro" id="IPR002885">
    <property type="entry name" value="PPR_rpt"/>
</dbReference>